<reference evidence="1 2" key="1">
    <citation type="journal article" date="2022" name="DNA Res.">
        <title>Chromosomal-level genome assembly of the orchid tree Bauhinia variegata (Leguminosae; Cercidoideae) supports the allotetraploid origin hypothesis of Bauhinia.</title>
        <authorList>
            <person name="Zhong Y."/>
            <person name="Chen Y."/>
            <person name="Zheng D."/>
            <person name="Pang J."/>
            <person name="Liu Y."/>
            <person name="Luo S."/>
            <person name="Meng S."/>
            <person name="Qian L."/>
            <person name="Wei D."/>
            <person name="Dai S."/>
            <person name="Zhou R."/>
        </authorList>
    </citation>
    <scope>NUCLEOTIDE SEQUENCE [LARGE SCALE GENOMIC DNA]</scope>
    <source>
        <strain evidence="1">BV-YZ2020</strain>
    </source>
</reference>
<organism evidence="1 2">
    <name type="scientific">Bauhinia variegata</name>
    <name type="common">Purple orchid tree</name>
    <name type="synonym">Phanera variegata</name>
    <dbReference type="NCBI Taxonomy" id="167791"/>
    <lineage>
        <taxon>Eukaryota</taxon>
        <taxon>Viridiplantae</taxon>
        <taxon>Streptophyta</taxon>
        <taxon>Embryophyta</taxon>
        <taxon>Tracheophyta</taxon>
        <taxon>Spermatophyta</taxon>
        <taxon>Magnoliopsida</taxon>
        <taxon>eudicotyledons</taxon>
        <taxon>Gunneridae</taxon>
        <taxon>Pentapetalae</taxon>
        <taxon>rosids</taxon>
        <taxon>fabids</taxon>
        <taxon>Fabales</taxon>
        <taxon>Fabaceae</taxon>
        <taxon>Cercidoideae</taxon>
        <taxon>Cercideae</taxon>
        <taxon>Bauhiniinae</taxon>
        <taxon>Bauhinia</taxon>
    </lineage>
</organism>
<proteinExistence type="predicted"/>
<dbReference type="Proteomes" id="UP000828941">
    <property type="component" value="Chromosome 1"/>
</dbReference>
<name>A0ACB9Q7B8_BAUVA</name>
<evidence type="ECO:0000313" key="2">
    <source>
        <dbReference type="Proteomes" id="UP000828941"/>
    </source>
</evidence>
<keyword evidence="2" id="KW-1185">Reference proteome</keyword>
<comment type="caution">
    <text evidence="1">The sequence shown here is derived from an EMBL/GenBank/DDBJ whole genome shotgun (WGS) entry which is preliminary data.</text>
</comment>
<protein>
    <submittedName>
        <fullName evidence="1">Uncharacterized protein</fullName>
    </submittedName>
</protein>
<evidence type="ECO:0000313" key="1">
    <source>
        <dbReference type="EMBL" id="KAI4356661.1"/>
    </source>
</evidence>
<accession>A0ACB9Q7B8</accession>
<dbReference type="EMBL" id="CM039426">
    <property type="protein sequence ID" value="KAI4356661.1"/>
    <property type="molecule type" value="Genomic_DNA"/>
</dbReference>
<gene>
    <name evidence="1" type="ORF">L6164_000666</name>
</gene>
<sequence>MADSSPFIKPHFTFSELNSSNRRKPIKQGSTFPNLLFKSVFFAVFIIVLPLFPSQAPEIINQTIFTKFWELVYLLFIGIAVAYGLFSRRYVEPDIETHPSVDSRPPYVSKMFPVSTIFGDEYENPFGSDEKTMTHCWNSQYFEGESGVVPSSGGAVRDEQYQTQLPVSEGDLHDSVGYDRVNVVQASNWEYYHSEPVVIVAQPYYTIEERGQIAGYKPLGLPVRSLRSIERKLDSPRYGNESDSSPGSKGSSKSANREFGHLGHSNLEQKSNNVAGSSSPIPWYSRSRSVKSEEKHENRNFQEKFVEKEKTSYGSLDNMNFQEEDLGNEETPYGYSLENMNLQEKDMGENEISYGYSPEAMSFRKEVMGRKKSSYGFSSEMNFHEGDLEERKTTCPRRIASKEDMGKKETSYGYTLENMNSQAEDMGGDEITIGYSSENMNFREKVMGRKKSFHGLSSEMKFHEGDMERKKTTRPCLPRHGRIASKEDMGKKQTSYGYSSENMNLQAEDMGENEISRRFSQENMNIREEMMGKKKSSSGSSSEMNFHEGEIGKKKTSRGYLPRSERIASEEKTGTVDCPSHFRPRSVDETQSESLNSWSLDSVSSQNMNLQKEELGEKKSSHGSSSSSPSPPARMKGETTLEAFHSRGYSIGSLLQHDMRRNLKDDLEEKKSSHDSSSSSSPSPPARRNGETSTEAYHFRGYSIGSFQHDMKRNLKDDLKDLNGMIRGKDSLGSEESGMDSLHSDPERPASVTKAPSKGKSVRTRRASGLTSETMREGEICKEQTDEKMKKASDNEGAVLNLLMRKDKMKNGGSDHLLKGTRTKNLHPPSPKLETTFSSYQERQKHELSKNVPKEDLDIDFENIQVSADDDVVSEFVNDSGLDSEVDKKASEFIAKFKAQIRLQKMASTERSRKPRTGGNYIR</sequence>